<dbReference type="SUPFAM" id="SSF141868">
    <property type="entry name" value="EAL domain-like"/>
    <property type="match status" value="1"/>
</dbReference>
<evidence type="ECO:0000313" key="3">
    <source>
        <dbReference type="EMBL" id="SFS09930.1"/>
    </source>
</evidence>
<dbReference type="PROSITE" id="PS50883">
    <property type="entry name" value="EAL"/>
    <property type="match status" value="1"/>
</dbReference>
<evidence type="ECO:0000259" key="1">
    <source>
        <dbReference type="PROSITE" id="PS50883"/>
    </source>
</evidence>
<dbReference type="STRING" id="1166337.SAMN05192580_3346"/>
<name>A0A1I6M2L9_9SPHN</name>
<dbReference type="RefSeq" id="WP_093316219.1">
    <property type="nucleotide sequence ID" value="NZ_FOZG01000003.1"/>
</dbReference>
<dbReference type="Pfam" id="PF00563">
    <property type="entry name" value="EAL"/>
    <property type="match status" value="1"/>
</dbReference>
<reference evidence="3 4" key="1">
    <citation type="submission" date="2016-10" db="EMBL/GenBank/DDBJ databases">
        <authorList>
            <person name="de Groot N.N."/>
        </authorList>
    </citation>
    <scope>NUCLEOTIDE SEQUENCE [LARGE SCALE GENOMIC DNA]</scope>
    <source>
        <strain evidence="3 4">S5-249</strain>
    </source>
</reference>
<evidence type="ECO:0000259" key="2">
    <source>
        <dbReference type="PROSITE" id="PS50887"/>
    </source>
</evidence>
<keyword evidence="4" id="KW-1185">Reference proteome</keyword>
<feature type="domain" description="GGDEF" evidence="2">
    <location>
        <begin position="187"/>
        <end position="319"/>
    </location>
</feature>
<dbReference type="SMART" id="SM00052">
    <property type="entry name" value="EAL"/>
    <property type="match status" value="1"/>
</dbReference>
<accession>A0A1I6M2L9</accession>
<dbReference type="PANTHER" id="PTHR33121">
    <property type="entry name" value="CYCLIC DI-GMP PHOSPHODIESTERASE PDEF"/>
    <property type="match status" value="1"/>
</dbReference>
<feature type="domain" description="EAL" evidence="1">
    <location>
        <begin position="328"/>
        <end position="582"/>
    </location>
</feature>
<sequence>MQLYDEETRLEALYRLNLLDTAPSESFDRITRMASQIFDLPIAAVSLTDRDRQWFKSRIGVDHQSIPRDKAPCAQVAETASTLLIPDLQADSCYSSSLLAEQGVRFYAGVSLTTRDGHSLGALCVLGMVPRDASEREMAALDDLGKMVMSQIELQHAVGRLDPLSGLPNRTQFLDDLADLGRERPGERRLAALVDLARHEQVSNSLRVLGADYLDRIVRHAADAISGALGRGRTAYHVAATQFAFIAPPGVHEDDYVATVQQVFNRLREASKDRFAMSASLGLTPFIAGVTQPATVLRTAHSAAQEARSSPTMLSVYSAAADIAHQRRFRLLNDFASALEQEGQLSLVFQPRVDLETGRCIGAEALLRWQHPELGAISPAEFIPTVEQTTLAGPLTRWVLDMALAQAARWRAAGLDLRVSVNISAANLEDAGFAQQVQLQILKHRTRPEWLELEVTESAVMGNMAQASDLLGTLVEGGVHVAIDDFGTGHSSLAYLQKLPGRILKIDQAFIRDVTRGEREQTLVRSMVSLAHDLGYRVVAEGIETAEARDWLVAHGCDEGQGYFLGRPMSAEAFDTWLTATLAESNEVQAAA</sequence>
<dbReference type="InterPro" id="IPR029016">
    <property type="entry name" value="GAF-like_dom_sf"/>
</dbReference>
<dbReference type="PROSITE" id="PS50887">
    <property type="entry name" value="GGDEF"/>
    <property type="match status" value="1"/>
</dbReference>
<dbReference type="InterPro" id="IPR043128">
    <property type="entry name" value="Rev_trsase/Diguanyl_cyclase"/>
</dbReference>
<gene>
    <name evidence="3" type="ORF">SAMN05192580_3346</name>
</gene>
<dbReference type="SUPFAM" id="SSF55781">
    <property type="entry name" value="GAF domain-like"/>
    <property type="match status" value="1"/>
</dbReference>
<evidence type="ECO:0000313" key="4">
    <source>
        <dbReference type="Proteomes" id="UP000198824"/>
    </source>
</evidence>
<proteinExistence type="predicted"/>
<dbReference type="Pfam" id="PF00990">
    <property type="entry name" value="GGDEF"/>
    <property type="match status" value="1"/>
</dbReference>
<dbReference type="SUPFAM" id="SSF55073">
    <property type="entry name" value="Nucleotide cyclase"/>
    <property type="match status" value="1"/>
</dbReference>
<dbReference type="GO" id="GO:0071111">
    <property type="term" value="F:cyclic-guanylate-specific phosphodiesterase activity"/>
    <property type="evidence" value="ECO:0007669"/>
    <property type="project" value="InterPro"/>
</dbReference>
<dbReference type="InterPro" id="IPR050706">
    <property type="entry name" value="Cyclic-di-GMP_PDE-like"/>
</dbReference>
<organism evidence="3 4">
    <name type="scientific">Sphingomonas jatrophae</name>
    <dbReference type="NCBI Taxonomy" id="1166337"/>
    <lineage>
        <taxon>Bacteria</taxon>
        <taxon>Pseudomonadati</taxon>
        <taxon>Pseudomonadota</taxon>
        <taxon>Alphaproteobacteria</taxon>
        <taxon>Sphingomonadales</taxon>
        <taxon>Sphingomonadaceae</taxon>
        <taxon>Sphingomonas</taxon>
    </lineage>
</organism>
<dbReference type="InterPro" id="IPR001633">
    <property type="entry name" value="EAL_dom"/>
</dbReference>
<dbReference type="Proteomes" id="UP000198824">
    <property type="component" value="Unassembled WGS sequence"/>
</dbReference>
<dbReference type="Gene3D" id="3.20.20.450">
    <property type="entry name" value="EAL domain"/>
    <property type="match status" value="1"/>
</dbReference>
<dbReference type="InterPro" id="IPR003018">
    <property type="entry name" value="GAF"/>
</dbReference>
<dbReference type="PANTHER" id="PTHR33121:SF19">
    <property type="entry name" value="CYCLIC DI-GMP PHOSPHODIESTERASE PA2567"/>
    <property type="match status" value="1"/>
</dbReference>
<dbReference type="CDD" id="cd01948">
    <property type="entry name" value="EAL"/>
    <property type="match status" value="1"/>
</dbReference>
<dbReference type="EMBL" id="FOZG01000003">
    <property type="protein sequence ID" value="SFS09930.1"/>
    <property type="molecule type" value="Genomic_DNA"/>
</dbReference>
<protein>
    <submittedName>
        <fullName evidence="3">EAL domain, c-di-GMP-specific phosphodiesterase class I (Or its enzymatically inactive variant)</fullName>
    </submittedName>
</protein>
<dbReference type="AlphaFoldDB" id="A0A1I6M2L9"/>
<dbReference type="OrthoDB" id="9793210at2"/>
<dbReference type="SMART" id="SM00267">
    <property type="entry name" value="GGDEF"/>
    <property type="match status" value="1"/>
</dbReference>
<dbReference type="Pfam" id="PF01590">
    <property type="entry name" value="GAF"/>
    <property type="match status" value="1"/>
</dbReference>
<dbReference type="InterPro" id="IPR035919">
    <property type="entry name" value="EAL_sf"/>
</dbReference>
<dbReference type="Gene3D" id="3.30.70.270">
    <property type="match status" value="1"/>
</dbReference>
<dbReference type="SMART" id="SM00065">
    <property type="entry name" value="GAF"/>
    <property type="match status" value="1"/>
</dbReference>
<dbReference type="InterPro" id="IPR000160">
    <property type="entry name" value="GGDEF_dom"/>
</dbReference>
<dbReference type="Gene3D" id="3.30.450.40">
    <property type="match status" value="1"/>
</dbReference>
<dbReference type="InterPro" id="IPR029787">
    <property type="entry name" value="Nucleotide_cyclase"/>
</dbReference>